<protein>
    <recommendedName>
        <fullName evidence="13">Phospholipid/glycerol acyltransferase domain-containing protein</fullName>
    </recommendedName>
</protein>
<dbReference type="InterPro" id="IPR002123">
    <property type="entry name" value="Plipid/glycerol_acylTrfase"/>
</dbReference>
<evidence type="ECO:0000256" key="6">
    <source>
        <dbReference type="ARBA" id="ARBA00022989"/>
    </source>
</evidence>
<dbReference type="Proteomes" id="UP000694005">
    <property type="component" value="Chromosome A05"/>
</dbReference>
<keyword evidence="11" id="KW-0012">Acyltransferase</keyword>
<keyword evidence="10" id="KW-1208">Phospholipid metabolism</keyword>
<feature type="transmembrane region" description="Helical" evidence="12">
    <location>
        <begin position="239"/>
        <end position="265"/>
    </location>
</feature>
<evidence type="ECO:0000256" key="3">
    <source>
        <dbReference type="ARBA" id="ARBA00022516"/>
    </source>
</evidence>
<accession>A0A3P5Z9X7</accession>
<evidence type="ECO:0000259" key="13">
    <source>
        <dbReference type="SMART" id="SM00563"/>
    </source>
</evidence>
<dbReference type="GO" id="GO:0016020">
    <property type="term" value="C:membrane"/>
    <property type="evidence" value="ECO:0007669"/>
    <property type="project" value="UniProtKB-SubCell"/>
</dbReference>
<evidence type="ECO:0000256" key="11">
    <source>
        <dbReference type="ARBA" id="ARBA00023315"/>
    </source>
</evidence>
<keyword evidence="8 12" id="KW-0472">Membrane</keyword>
<evidence type="ECO:0000256" key="7">
    <source>
        <dbReference type="ARBA" id="ARBA00023098"/>
    </source>
</evidence>
<feature type="transmembrane region" description="Helical" evidence="12">
    <location>
        <begin position="32"/>
        <end position="62"/>
    </location>
</feature>
<dbReference type="Pfam" id="PF01553">
    <property type="entry name" value="Acyltransferase"/>
    <property type="match status" value="1"/>
</dbReference>
<dbReference type="CDD" id="cd06551">
    <property type="entry name" value="LPLAT"/>
    <property type="match status" value="1"/>
</dbReference>
<dbReference type="AlphaFoldDB" id="A0A3P5Z9X7"/>
<dbReference type="InterPro" id="IPR056462">
    <property type="entry name" value="HAD_RAM2/GPAT1-8"/>
</dbReference>
<evidence type="ECO:0000256" key="2">
    <source>
        <dbReference type="ARBA" id="ARBA00007937"/>
    </source>
</evidence>
<evidence type="ECO:0000256" key="8">
    <source>
        <dbReference type="ARBA" id="ARBA00023136"/>
    </source>
</evidence>
<dbReference type="PANTHER" id="PTHR15486">
    <property type="entry name" value="ANCIENT UBIQUITOUS PROTEIN"/>
    <property type="match status" value="1"/>
</dbReference>
<sequence>MVMEETSRTTSPYSVVSECEGTLLKSNDPFSYFMLLAFDASGVIRFAILLFLWPVTTLLNVFSYKNAALKLMIFVATAGLRESDIELVSRIVLPKFYMDDLSMDTWKVFSSCKKRIVVTRMPRVMVEWFAKEHLSAQEVIGTELIVNRFGFLTGLIQETDIDTIVLNRVASLFVDRKPHLGLGRRPALSNSTTFLSLCEEQIHESNKWNQQVEVQPPKPVIFHDGGLVKRPTPATALTILIWFPFGIILAVIRILGVFVLPMWLIPYVISLSGCRVTVKGKPPHTAGNSGGVLFVCNHITTIDPVVISYALGHTTPIVVIFHLSRFYDILSPVPIVRFTRNRDVDAAKMKQELAKGDLVVCPEGTICHQPFLLRFSALFAELTDRIVPVAISCRFGFFRRTLKSWNGFNLILLFMNPTLDYEITFLDQLPLEATCSSGKSPYDVANNVQRVLADTLGFECTELGRKAKYNILTF</sequence>
<evidence type="ECO:0000256" key="5">
    <source>
        <dbReference type="ARBA" id="ARBA00022692"/>
    </source>
</evidence>
<dbReference type="SUPFAM" id="SSF69593">
    <property type="entry name" value="Glycerol-3-phosphate (1)-acyltransferase"/>
    <property type="match status" value="1"/>
</dbReference>
<proteinExistence type="inferred from homology"/>
<evidence type="ECO:0000256" key="10">
    <source>
        <dbReference type="ARBA" id="ARBA00023264"/>
    </source>
</evidence>
<dbReference type="Gramene" id="A05p43460.2_BraZ1">
    <property type="protein sequence ID" value="A05p43460.2_BraZ1.CDS"/>
    <property type="gene ID" value="A05g43460.2_BraZ1"/>
</dbReference>
<comment type="subcellular location">
    <subcellularLocation>
        <location evidence="1">Membrane</location>
        <topology evidence="1">Multi-pass membrane protein</topology>
    </subcellularLocation>
</comment>
<dbReference type="GO" id="GO:0090447">
    <property type="term" value="F:glycerol-3-phosphate 2-O-acyltransferase activity"/>
    <property type="evidence" value="ECO:0007669"/>
    <property type="project" value="UniProtKB-ARBA"/>
</dbReference>
<evidence type="ECO:0000256" key="12">
    <source>
        <dbReference type="SAM" id="Phobius"/>
    </source>
</evidence>
<keyword evidence="4" id="KW-0808">Transferase</keyword>
<keyword evidence="6 12" id="KW-1133">Transmembrane helix</keyword>
<name>A0A3P5Z9X7_BRACM</name>
<comment type="similarity">
    <text evidence="2">Belongs to the GPAT/DAPAT family.</text>
</comment>
<keyword evidence="7" id="KW-0443">Lipid metabolism</keyword>
<evidence type="ECO:0000256" key="9">
    <source>
        <dbReference type="ARBA" id="ARBA00023209"/>
    </source>
</evidence>
<dbReference type="EMBL" id="LS974621">
    <property type="protein sequence ID" value="CAG7877825.1"/>
    <property type="molecule type" value="Genomic_DNA"/>
</dbReference>
<feature type="domain" description="Phospholipid/glycerol acyltransferase" evidence="13">
    <location>
        <begin position="292"/>
        <end position="394"/>
    </location>
</feature>
<evidence type="ECO:0000313" key="15">
    <source>
        <dbReference type="EMBL" id="VDC72825.1"/>
    </source>
</evidence>
<dbReference type="GO" id="GO:0008654">
    <property type="term" value="P:phospholipid biosynthetic process"/>
    <property type="evidence" value="ECO:0007669"/>
    <property type="project" value="UniProtKB-KW"/>
</dbReference>
<keyword evidence="3" id="KW-0444">Lipid biosynthesis</keyword>
<dbReference type="PANTHER" id="PTHR15486:SF78">
    <property type="entry name" value="PHOSPHOLIPID_GLYCEROL ACYLTRANSFERASE DOMAIN-CONTAINING PROTEIN"/>
    <property type="match status" value="1"/>
</dbReference>
<dbReference type="Pfam" id="PF23270">
    <property type="entry name" value="HAD_RAM2_N"/>
    <property type="match status" value="1"/>
</dbReference>
<keyword evidence="9" id="KW-0594">Phospholipid biosynthesis</keyword>
<dbReference type="SMART" id="SM00563">
    <property type="entry name" value="PlsC"/>
    <property type="match status" value="1"/>
</dbReference>
<keyword evidence="5 12" id="KW-0812">Transmembrane</keyword>
<organism evidence="15">
    <name type="scientific">Brassica campestris</name>
    <name type="common">Field mustard</name>
    <dbReference type="NCBI Taxonomy" id="3711"/>
    <lineage>
        <taxon>Eukaryota</taxon>
        <taxon>Viridiplantae</taxon>
        <taxon>Streptophyta</taxon>
        <taxon>Embryophyta</taxon>
        <taxon>Tracheophyta</taxon>
        <taxon>Spermatophyta</taxon>
        <taxon>Magnoliopsida</taxon>
        <taxon>eudicotyledons</taxon>
        <taxon>Gunneridae</taxon>
        <taxon>Pentapetalae</taxon>
        <taxon>rosids</taxon>
        <taxon>malvids</taxon>
        <taxon>Brassicales</taxon>
        <taxon>Brassicaceae</taxon>
        <taxon>Brassiceae</taxon>
        <taxon>Brassica</taxon>
    </lineage>
</organism>
<evidence type="ECO:0000313" key="14">
    <source>
        <dbReference type="EMBL" id="CAG7877825.1"/>
    </source>
</evidence>
<reference evidence="15" key="1">
    <citation type="submission" date="2018-11" db="EMBL/GenBank/DDBJ databases">
        <authorList>
            <consortium name="Genoscope - CEA"/>
            <person name="William W."/>
        </authorList>
    </citation>
    <scope>NUCLEOTIDE SEQUENCE</scope>
</reference>
<dbReference type="EMBL" id="LR031570">
    <property type="protein sequence ID" value="VDC72825.1"/>
    <property type="molecule type" value="Genomic_DNA"/>
</dbReference>
<gene>
    <name evidence="15" type="ORF">BRAA05T22539Z</name>
    <name evidence="14" type="ORF">BRAPAZ1V2_A05P43460.2</name>
</gene>
<evidence type="ECO:0000256" key="4">
    <source>
        <dbReference type="ARBA" id="ARBA00022679"/>
    </source>
</evidence>
<evidence type="ECO:0000256" key="1">
    <source>
        <dbReference type="ARBA" id="ARBA00004141"/>
    </source>
</evidence>